<dbReference type="InterPro" id="IPR023385">
    <property type="entry name" value="YopX-like_C"/>
</dbReference>
<accession>A0AAP6V7N2</accession>
<dbReference type="InterPro" id="IPR010024">
    <property type="entry name" value="CHP16711"/>
</dbReference>
<evidence type="ECO:0000313" key="2">
    <source>
        <dbReference type="EMBL" id="MXS53775.1"/>
    </source>
</evidence>
<protein>
    <submittedName>
        <fullName evidence="3">YopX family protein</fullName>
    </submittedName>
</protein>
<dbReference type="EMBL" id="WVTJ01000035">
    <property type="protein sequence ID" value="MXS53775.1"/>
    <property type="molecule type" value="Genomic_DNA"/>
</dbReference>
<dbReference type="RefSeq" id="WP_002406561.1">
    <property type="nucleotide sequence ID" value="NZ_CABGHL010000010.1"/>
</dbReference>
<dbReference type="NCBIfam" id="TIGR01671">
    <property type="entry name" value="phage_TIGR01671"/>
    <property type="match status" value="1"/>
</dbReference>
<dbReference type="AlphaFoldDB" id="A0AAP6V7N2"/>
<dbReference type="InterPro" id="IPR019096">
    <property type="entry name" value="YopX_protein"/>
</dbReference>
<proteinExistence type="predicted"/>
<reference evidence="3 5" key="2">
    <citation type="submission" date="2023-03" db="EMBL/GenBank/DDBJ databases">
        <title>Complete genome sequence of an Enterococcus faecalis urinary isolate.</title>
        <authorList>
            <person name="Brauer A.L."/>
            <person name="Armbruster C.E."/>
        </authorList>
    </citation>
    <scope>NUCLEOTIDE SEQUENCE [LARGE SCALE GENOMIC DNA]</scope>
    <source>
        <strain evidence="3 5">3143</strain>
    </source>
</reference>
<dbReference type="Pfam" id="PF09643">
    <property type="entry name" value="YopX"/>
    <property type="match status" value="1"/>
</dbReference>
<dbReference type="EMBL" id="CP119528">
    <property type="protein sequence ID" value="WER42817.1"/>
    <property type="molecule type" value="Genomic_DNA"/>
</dbReference>
<evidence type="ECO:0000259" key="1">
    <source>
        <dbReference type="Pfam" id="PF09643"/>
    </source>
</evidence>
<name>A0AAP6V7N2_ENTFL</name>
<evidence type="ECO:0000313" key="4">
    <source>
        <dbReference type="Proteomes" id="UP000429730"/>
    </source>
</evidence>
<gene>
    <name evidence="2" type="ORF">GTI81_13805</name>
    <name evidence="3" type="ORF">P0083_00370</name>
</gene>
<dbReference type="SUPFAM" id="SSF159006">
    <property type="entry name" value="YopX-like"/>
    <property type="match status" value="1"/>
</dbReference>
<evidence type="ECO:0000313" key="5">
    <source>
        <dbReference type="Proteomes" id="UP001222182"/>
    </source>
</evidence>
<dbReference type="Proteomes" id="UP000429730">
    <property type="component" value="Unassembled WGS sequence"/>
</dbReference>
<reference evidence="2 4" key="1">
    <citation type="submission" date="2019-04" db="EMBL/GenBank/DDBJ databases">
        <title>Step-wise assembly of the neonatal virome modulated by breast feeding.</title>
        <authorList>
            <person name="Liang G."/>
            <person name="Bushman F."/>
        </authorList>
    </citation>
    <scope>NUCLEOTIDE SEQUENCE [LARGE SCALE GENOMIC DNA]</scope>
    <source>
        <strain evidence="2 4">E3754</strain>
    </source>
</reference>
<evidence type="ECO:0000313" key="3">
    <source>
        <dbReference type="EMBL" id="WER42817.1"/>
    </source>
</evidence>
<organism evidence="2 4">
    <name type="scientific">Enterococcus faecalis</name>
    <name type="common">Streptococcus faecalis</name>
    <dbReference type="NCBI Taxonomy" id="1351"/>
    <lineage>
        <taxon>Bacteria</taxon>
        <taxon>Bacillati</taxon>
        <taxon>Bacillota</taxon>
        <taxon>Bacilli</taxon>
        <taxon>Lactobacillales</taxon>
        <taxon>Enterococcaceae</taxon>
        <taxon>Enterococcus</taxon>
    </lineage>
</organism>
<feature type="domain" description="YopX protein" evidence="1">
    <location>
        <begin position="34"/>
        <end position="133"/>
    </location>
</feature>
<sequence length="136" mass="15576">MIPKFRARDQRGNWHIGLLTFMFGQYAIVNESDENSVYLIDKETVGQSTGLKDKNGVEIFEGDILKIIEVTNEGISEYITDVIWEDCSFVFKSEGVDYYDSFLGAFSGDPNKTYPLFELLVIGNVWDNLKLLERTE</sequence>
<dbReference type="Proteomes" id="UP001222182">
    <property type="component" value="Chromosome"/>
</dbReference>
<dbReference type="Gene3D" id="2.30.30.290">
    <property type="entry name" value="YopX-like domains"/>
    <property type="match status" value="1"/>
</dbReference>